<dbReference type="RefSeq" id="WP_264791062.1">
    <property type="nucleotide sequence ID" value="NZ_AP026867.1"/>
</dbReference>
<protein>
    <submittedName>
        <fullName evidence="1">Uncharacterized protein</fullName>
    </submittedName>
</protein>
<dbReference type="Proteomes" id="UP001060919">
    <property type="component" value="Chromosome"/>
</dbReference>
<name>A0A915VKG6_9BACT</name>
<organism evidence="1 2">
    <name type="scientific">Aureispira anguillae</name>
    <dbReference type="NCBI Taxonomy" id="2864201"/>
    <lineage>
        <taxon>Bacteria</taxon>
        <taxon>Pseudomonadati</taxon>
        <taxon>Bacteroidota</taxon>
        <taxon>Saprospiria</taxon>
        <taxon>Saprospirales</taxon>
        <taxon>Saprospiraceae</taxon>
        <taxon>Aureispira</taxon>
    </lineage>
</organism>
<sequence length="318" mass="37316">MEYFILNDHSLPFEQEENIDQALKLFFDIYKKATKVNFKTIRITNSLDSGWYSIPIGCNTYIRTWIEQQDQEYKGRIKALIASTQSPILSIEEIEVERAQLSDFFYQQISVPSLGACYLLNQLALSFYSNPKWDSPSFLIDHHELKNGDSEIEHSLKNVNNVTTVAHWEHHYSLIEQVKIQNLQQSKTFLNDFETLFEHIQLVTTVKKKLIKGEFSPVFHQRIWDSITSLNDYIIDCLDKNIPPNYTDLIDFTQLNISDESDSVKNNDKLSRHRLFRYNGESYFFGYHIKNFPSSQRMHFLILENKIVIGYVGKHLPT</sequence>
<dbReference type="EMBL" id="AP026867">
    <property type="protein sequence ID" value="BDS09696.1"/>
    <property type="molecule type" value="Genomic_DNA"/>
</dbReference>
<dbReference type="AlphaFoldDB" id="A0A915VKG6"/>
<keyword evidence="2" id="KW-1185">Reference proteome</keyword>
<reference evidence="1" key="1">
    <citation type="submission" date="2022-09" db="EMBL/GenBank/DDBJ databases">
        <title>Aureispira anguillicida sp. nov., isolated from Leptocephalus of Japanese eel Anguilla japonica.</title>
        <authorList>
            <person name="Yuasa K."/>
            <person name="Mekata T."/>
            <person name="Ikunari K."/>
        </authorList>
    </citation>
    <scope>NUCLEOTIDE SEQUENCE</scope>
    <source>
        <strain evidence="1">EL160426</strain>
    </source>
</reference>
<accession>A0A915VKG6</accession>
<gene>
    <name evidence="1" type="ORF">AsAng_0004000</name>
</gene>
<evidence type="ECO:0000313" key="1">
    <source>
        <dbReference type="EMBL" id="BDS09696.1"/>
    </source>
</evidence>
<proteinExistence type="predicted"/>
<dbReference type="KEGG" id="aup:AsAng_0004000"/>
<evidence type="ECO:0000313" key="2">
    <source>
        <dbReference type="Proteomes" id="UP001060919"/>
    </source>
</evidence>